<dbReference type="PANTHER" id="PTHR43386">
    <property type="entry name" value="OLIGOPEPTIDE TRANSPORT SYSTEM PERMEASE PROTEIN APPC"/>
    <property type="match status" value="1"/>
</dbReference>
<dbReference type="CDD" id="cd06261">
    <property type="entry name" value="TM_PBP2"/>
    <property type="match status" value="1"/>
</dbReference>
<keyword evidence="3" id="KW-1003">Cell membrane</keyword>
<feature type="transmembrane region" description="Helical" evidence="7">
    <location>
        <begin position="147"/>
        <end position="164"/>
    </location>
</feature>
<dbReference type="InterPro" id="IPR000515">
    <property type="entry name" value="MetI-like"/>
</dbReference>
<evidence type="ECO:0000313" key="10">
    <source>
        <dbReference type="Proteomes" id="UP001319921"/>
    </source>
</evidence>
<feature type="transmembrane region" description="Helical" evidence="7">
    <location>
        <begin position="199"/>
        <end position="217"/>
    </location>
</feature>
<feature type="transmembrane region" description="Helical" evidence="7">
    <location>
        <begin position="87"/>
        <end position="111"/>
    </location>
</feature>
<dbReference type="AlphaFoldDB" id="A0AAQ4CV61"/>
<feature type="domain" description="ABC transmembrane type-1" evidence="8">
    <location>
        <begin position="83"/>
        <end position="273"/>
    </location>
</feature>
<keyword evidence="10" id="KW-1185">Reference proteome</keyword>
<dbReference type="EMBL" id="AP025226">
    <property type="protein sequence ID" value="BDB99692.1"/>
    <property type="molecule type" value="Genomic_DNA"/>
</dbReference>
<dbReference type="GO" id="GO:0005886">
    <property type="term" value="C:plasma membrane"/>
    <property type="evidence" value="ECO:0007669"/>
    <property type="project" value="UniProtKB-SubCell"/>
</dbReference>
<sequence length="283" mass="31327">MQRRSSMKLKRNQIIVTVLKRKDIKVGLGIITFFLIVALTSFIYMPYNPLASTGPDYAPPSLSHLFGTTNIGQDVFSQWMYGARATLLVGFLTALISTIIGTITGIIAAYFRLFDEPLMRITDAVLALPTLPLLIVIAAFIKPSIYYVSLLIALLSWPATARVIRSNTLVLKSSPYIEVALLSGTPWYKILFKDFVKHLLPLILAYSMFAVIGAILTEASLDFIGVGPLTDYSWGAMISFAFQNNAIYNGAWWWLIPPGLSIAILSTGFALVGYGLEDTFRKR</sequence>
<evidence type="ECO:0000256" key="3">
    <source>
        <dbReference type="ARBA" id="ARBA00022475"/>
    </source>
</evidence>
<feature type="transmembrane region" description="Helical" evidence="7">
    <location>
        <begin position="251"/>
        <end position="276"/>
    </location>
</feature>
<organism evidence="9 10">
    <name type="scientific">Saccharolobus caldissimus</name>
    <dbReference type="NCBI Taxonomy" id="1702097"/>
    <lineage>
        <taxon>Archaea</taxon>
        <taxon>Thermoproteota</taxon>
        <taxon>Thermoprotei</taxon>
        <taxon>Sulfolobales</taxon>
        <taxon>Sulfolobaceae</taxon>
        <taxon>Saccharolobus</taxon>
    </lineage>
</organism>
<evidence type="ECO:0000256" key="5">
    <source>
        <dbReference type="ARBA" id="ARBA00022989"/>
    </source>
</evidence>
<reference evidence="9 10" key="1">
    <citation type="journal article" date="2022" name="Microbiol. Resour. Announc.">
        <title>Complete Genome Sequence of the Hyperthermophilic and Acidophilic Archaeon Saccharolobus caldissimus Strain HS-3T.</title>
        <authorList>
            <person name="Sakai H.D."/>
            <person name="Kurosawa N."/>
        </authorList>
    </citation>
    <scope>NUCLEOTIDE SEQUENCE [LARGE SCALE GENOMIC DNA]</scope>
    <source>
        <strain evidence="9 10">JCM32116</strain>
    </source>
</reference>
<name>A0AAQ4CV61_9CREN</name>
<evidence type="ECO:0000256" key="7">
    <source>
        <dbReference type="RuleBase" id="RU363032"/>
    </source>
</evidence>
<evidence type="ECO:0000256" key="1">
    <source>
        <dbReference type="ARBA" id="ARBA00004651"/>
    </source>
</evidence>
<feature type="transmembrane region" description="Helical" evidence="7">
    <location>
        <begin position="26"/>
        <end position="47"/>
    </location>
</feature>
<proteinExistence type="inferred from homology"/>
<dbReference type="PROSITE" id="PS50928">
    <property type="entry name" value="ABC_TM1"/>
    <property type="match status" value="1"/>
</dbReference>
<evidence type="ECO:0000256" key="6">
    <source>
        <dbReference type="ARBA" id="ARBA00023136"/>
    </source>
</evidence>
<dbReference type="SUPFAM" id="SSF161098">
    <property type="entry name" value="MetI-like"/>
    <property type="match status" value="1"/>
</dbReference>
<feature type="transmembrane region" description="Helical" evidence="7">
    <location>
        <begin position="123"/>
        <end position="141"/>
    </location>
</feature>
<dbReference type="GO" id="GO:0055085">
    <property type="term" value="P:transmembrane transport"/>
    <property type="evidence" value="ECO:0007669"/>
    <property type="project" value="InterPro"/>
</dbReference>
<dbReference type="PANTHER" id="PTHR43386:SF1">
    <property type="entry name" value="D,D-DIPEPTIDE TRANSPORT SYSTEM PERMEASE PROTEIN DDPC-RELATED"/>
    <property type="match status" value="1"/>
</dbReference>
<keyword evidence="6 7" id="KW-0472">Membrane</keyword>
<dbReference type="InterPro" id="IPR035906">
    <property type="entry name" value="MetI-like_sf"/>
</dbReference>
<accession>A0AAQ4CV61</accession>
<evidence type="ECO:0000256" key="2">
    <source>
        <dbReference type="ARBA" id="ARBA00022448"/>
    </source>
</evidence>
<dbReference type="Gene3D" id="1.10.3720.10">
    <property type="entry name" value="MetI-like"/>
    <property type="match status" value="1"/>
</dbReference>
<evidence type="ECO:0000256" key="4">
    <source>
        <dbReference type="ARBA" id="ARBA00022692"/>
    </source>
</evidence>
<comment type="similarity">
    <text evidence="7">Belongs to the binding-protein-dependent transport system permease family.</text>
</comment>
<dbReference type="KEGG" id="scas:SACC_27090"/>
<keyword evidence="2 7" id="KW-0813">Transport</keyword>
<keyword evidence="5 7" id="KW-1133">Transmembrane helix</keyword>
<dbReference type="Pfam" id="PF00528">
    <property type="entry name" value="BPD_transp_1"/>
    <property type="match status" value="1"/>
</dbReference>
<keyword evidence="4 7" id="KW-0812">Transmembrane</keyword>
<protein>
    <recommendedName>
        <fullName evidence="8">ABC transmembrane type-1 domain-containing protein</fullName>
    </recommendedName>
</protein>
<evidence type="ECO:0000313" key="9">
    <source>
        <dbReference type="EMBL" id="BDB99692.1"/>
    </source>
</evidence>
<evidence type="ECO:0000259" key="8">
    <source>
        <dbReference type="PROSITE" id="PS50928"/>
    </source>
</evidence>
<dbReference type="InterPro" id="IPR050366">
    <property type="entry name" value="BP-dependent_transpt_permease"/>
</dbReference>
<gene>
    <name evidence="9" type="ORF">SACC_27090</name>
</gene>
<dbReference type="Proteomes" id="UP001319921">
    <property type="component" value="Chromosome"/>
</dbReference>
<comment type="subcellular location">
    <subcellularLocation>
        <location evidence="1 7">Cell membrane</location>
        <topology evidence="1 7">Multi-pass membrane protein</topology>
    </subcellularLocation>
</comment>